<evidence type="ECO:0000313" key="87">
    <source>
        <dbReference type="Proteomes" id="UP000527632"/>
    </source>
</evidence>
<dbReference type="EMBL" id="AAHZFN010000022">
    <property type="protein sequence ID" value="ECB9474843.1"/>
    <property type="molecule type" value="Genomic_DNA"/>
</dbReference>
<dbReference type="Proteomes" id="UP000272537">
    <property type="component" value="Unassembled WGS sequence"/>
</dbReference>
<dbReference type="PANTHER" id="PTHR30185">
    <property type="entry name" value="CRYPTIC BETA-GLUCOSIDE BGL OPERON ANTITERMINATOR"/>
    <property type="match status" value="1"/>
</dbReference>
<evidence type="ECO:0000256" key="2">
    <source>
        <dbReference type="ARBA" id="ARBA00022737"/>
    </source>
</evidence>
<dbReference type="EMBL" id="QXLS01000001">
    <property type="protein sequence ID" value="RKA11198.1"/>
    <property type="molecule type" value="Genomic_DNA"/>
</dbReference>
<dbReference type="Proteomes" id="UP000379076">
    <property type="component" value="Unassembled WGS sequence"/>
</dbReference>
<dbReference type="EMBL" id="JACAVN010000001">
    <property type="protein sequence ID" value="NYA00753.1"/>
    <property type="molecule type" value="Genomic_DNA"/>
</dbReference>
<evidence type="ECO:0000313" key="61">
    <source>
        <dbReference type="Proteomes" id="UP000344343"/>
    </source>
</evidence>
<evidence type="ECO:0000313" key="88">
    <source>
        <dbReference type="Proteomes" id="UP000528151"/>
    </source>
</evidence>
<dbReference type="AlphaFoldDB" id="A0A0B8R0L2"/>
<dbReference type="KEGG" id="lmok:CQ02_02740"/>
<dbReference type="Proteomes" id="UP000337746">
    <property type="component" value="Unassembled WGS sequence"/>
</dbReference>
<dbReference type="OMA" id="IDEGEMY"/>
<reference evidence="40 84" key="7">
    <citation type="submission" date="2019-09" db="EMBL/GenBank/DDBJ databases">
        <authorList>
            <consortium name="PulseNet: The National Subtyping Network for Foodborne Disease Surveillance"/>
            <person name="Tarr C.L."/>
            <person name="Trees E."/>
            <person name="Katz L.S."/>
            <person name="Carleton-Romer H.A."/>
            <person name="Stroika S."/>
            <person name="Kucerova Z."/>
            <person name="Roache K.F."/>
            <person name="Sabol A.L."/>
            <person name="Besser J."/>
            <person name="Gerner-Smidt P."/>
        </authorList>
    </citation>
    <scope>NUCLEOTIDE SEQUENCE [LARGE SCALE GENOMIC DNA]</scope>
    <source>
        <strain evidence="6 60">2015L-6227</strain>
        <strain evidence="16 58">PNUSAL000134</strain>
        <strain evidence="10 64">PNUSAL000910</strain>
        <strain evidence="18 65">PNUSAL002180</strain>
        <strain evidence="19 81">PNUSAL002298</strain>
        <strain evidence="33 63">PNUSAL004402</strain>
        <strain evidence="40 84">PNUSAL005692</strain>
    </source>
</reference>
<feature type="domain" description="PTS EIIB type-2" evidence="4">
    <location>
        <begin position="400"/>
        <end position="487"/>
    </location>
</feature>
<evidence type="ECO:0000313" key="33">
    <source>
        <dbReference type="EMBL" id="EAK8896212.1"/>
    </source>
</evidence>
<dbReference type="GO" id="GO:0009401">
    <property type="term" value="P:phosphoenolpyruvate-dependent sugar phosphotransferase system"/>
    <property type="evidence" value="ECO:0007669"/>
    <property type="project" value="InterPro"/>
</dbReference>
<dbReference type="EMBL" id="AAAMZD010000001">
    <property type="protein sequence ID" value="EAD3791939.1"/>
    <property type="molecule type" value="Genomic_DNA"/>
</dbReference>
<keyword evidence="2" id="KW-0677">Repeat</keyword>
<proteinExistence type="predicted"/>
<dbReference type="Proteomes" id="UP000365297">
    <property type="component" value="Unassembled WGS sequence"/>
</dbReference>
<dbReference type="Proteomes" id="UP000842809">
    <property type="component" value="Unassembled WGS sequence"/>
</dbReference>
<dbReference type="Proteomes" id="UP000467347">
    <property type="component" value="Unassembled WGS sequence"/>
</dbReference>
<evidence type="ECO:0000313" key="71">
    <source>
        <dbReference type="Proteomes" id="UP000389283"/>
    </source>
</evidence>
<evidence type="ECO:0000259" key="4">
    <source>
        <dbReference type="PROSITE" id="PS51099"/>
    </source>
</evidence>
<evidence type="ECO:0000313" key="43">
    <source>
        <dbReference type="EMBL" id="EDO0987108.1"/>
    </source>
</evidence>
<dbReference type="InterPro" id="IPR036095">
    <property type="entry name" value="PTS_EIIB-like_sf"/>
</dbReference>
<dbReference type="SUPFAM" id="SSF55804">
    <property type="entry name" value="Phoshotransferase/anion transport protein"/>
    <property type="match status" value="1"/>
</dbReference>
<dbReference type="EMBL" id="AAAJKI010000032">
    <property type="protein sequence ID" value="EAC6548983.1"/>
    <property type="molecule type" value="Genomic_DNA"/>
</dbReference>
<evidence type="ECO:0000256" key="1">
    <source>
        <dbReference type="ARBA" id="ARBA00022679"/>
    </source>
</evidence>
<reference evidence="55 56" key="2">
    <citation type="journal article" date="2018" name="BMC Genomics">
        <title>Genes significantly associated with lineage II food isolates of Listeria monocytogenes.</title>
        <authorList>
            <person name="Pirone-Davies C."/>
            <person name="Chen Y."/>
            <person name="Pightling A."/>
            <person name="Ryan G."/>
            <person name="Wang Y."/>
            <person name="Yao K."/>
            <person name="Hoffmann M."/>
            <person name="Allard M.W."/>
        </authorList>
    </citation>
    <scope>NUCLEOTIDE SEQUENCE [LARGE SCALE GENOMIC DNA]</scope>
    <source>
        <strain evidence="55 56">PNUSAL000550</strain>
    </source>
</reference>
<evidence type="ECO:0000313" key="80">
    <source>
        <dbReference type="Proteomes" id="UP000467536"/>
    </source>
</evidence>
<evidence type="ECO:0000313" key="52">
    <source>
        <dbReference type="EMBL" id="KAA9453133.1"/>
    </source>
</evidence>
<evidence type="ECO:0000313" key="53">
    <source>
        <dbReference type="EMBL" id="NYA00753.1"/>
    </source>
</evidence>
<dbReference type="Proteomes" id="UP000460224">
    <property type="component" value="Unassembled WGS sequence"/>
</dbReference>
<evidence type="ECO:0000313" key="92">
    <source>
        <dbReference type="Proteomes" id="UP000544530"/>
    </source>
</evidence>
<dbReference type="EMBL" id="AABBHO010000029">
    <property type="protein sequence ID" value="EAG2997653.1"/>
    <property type="molecule type" value="Genomic_DNA"/>
</dbReference>
<dbReference type="EMBL" id="AAANYR010000005">
    <property type="protein sequence ID" value="EAD5786837.1"/>
    <property type="molecule type" value="Genomic_DNA"/>
</dbReference>
<dbReference type="InterPro" id="IPR002178">
    <property type="entry name" value="PTS_EIIA_type-2_dom"/>
</dbReference>
<gene>
    <name evidence="55" type="primary">mtlr_1</name>
    <name evidence="18" type="ORF">A8L61_15700</name>
    <name evidence="27" type="ORF">AB917_07165</name>
    <name evidence="6" type="ORF">ABZ57_13935</name>
    <name evidence="54" type="ORF">AJL21_04675</name>
    <name evidence="15" type="ORF">ART25_11115</name>
    <name evidence="7" type="ORF">ARY78_11760</name>
    <name evidence="22" type="ORF">B1N52_04195</name>
    <name evidence="21" type="ORF">B1S26_11705</name>
    <name evidence="23" type="ORF">B5K54_10135</name>
    <name evidence="19" type="ORF">BB997_00160</name>
    <name evidence="38" type="ORF">BCZ19_03965</name>
    <name evidence="20" type="ORF">BCZ21_10675</name>
    <name evidence="25" type="ORF">CA369_08600</name>
    <name evidence="24" type="ORF">CAV64_10260</name>
    <name evidence="28" type="ORF">CW845_11015</name>
    <name evidence="30" type="ORF">D4920_10650</name>
    <name evidence="29" type="ORF">D4B11_03345</name>
    <name evidence="31" type="ORF">D5N24_10005</name>
    <name evidence="33" type="ORF">D7104_00715</name>
    <name evidence="52" type="ORF">DCK61_01395</name>
    <name evidence="26" type="ORF">DCT16_00125</name>
    <name evidence="9" type="ORF">DQ70_00160</name>
    <name evidence="8" type="ORF">DU018_11525</name>
    <name evidence="55" type="ORF">DYZ80_00731</name>
    <name evidence="17" type="ORF">E1W56_00160</name>
    <name evidence="32" type="ORF">E5F58_03965</name>
    <name evidence="14" type="ORF">EX365_09735</name>
    <name evidence="13" type="ORF">EXZ73_12760</name>
    <name evidence="39" type="ORF">F6436_06895</name>
    <name evidence="40" type="ORF">F6515_05450</name>
    <name evidence="34" type="ORF">FA835_12205</name>
    <name evidence="36" type="ORF">FLQ97_12090</name>
    <name evidence="35" type="ORF">FLR03_14310</name>
    <name evidence="37" type="ORF">FNX40_04130</name>
    <name evidence="43" type="ORF">FV747_13980</name>
    <name evidence="44" type="ORF">G3O21_001935</name>
    <name evidence="45" type="ORF">GHH22_09545</name>
    <name evidence="50" type="ORF">GI949_14360</name>
    <name evidence="42" type="ORF">GJW51_11440</name>
    <name evidence="41" type="ORF">GQG13_00120</name>
    <name evidence="46" type="ORF">GYR60_08110</name>
    <name evidence="47" type="ORF">GYS09_00995</name>
    <name evidence="48" type="ORF">GYX23_03470</name>
    <name evidence="49" type="ORF">GYY14_07095</name>
    <name evidence="51" type="ORF">HQN34_000160</name>
    <name evidence="53" type="ORF">HZJ64_02820</name>
    <name evidence="10" type="ORF">KV70_14145</name>
    <name evidence="11" type="ORF">QD52_04000</name>
    <name evidence="12" type="ORF">UI29_04005</name>
    <name evidence="16" type="ORF">Y261_09595</name>
</gene>
<dbReference type="EMBL" id="AALEDS010000004">
    <property type="protein sequence ID" value="ECY6544052.1"/>
    <property type="molecule type" value="Genomic_DNA"/>
</dbReference>
<dbReference type="PROSITE" id="PS51372">
    <property type="entry name" value="PRD_2"/>
    <property type="match status" value="2"/>
</dbReference>
<evidence type="ECO:0000313" key="31">
    <source>
        <dbReference type="EMBL" id="EAH3294731.1"/>
    </source>
</evidence>
<dbReference type="Pfam" id="PF00874">
    <property type="entry name" value="PRD"/>
    <property type="match status" value="1"/>
</dbReference>
<dbReference type="Proteomes" id="UP000481141">
    <property type="component" value="Unassembled WGS sequence"/>
</dbReference>
<evidence type="ECO:0000313" key="50">
    <source>
        <dbReference type="EMBL" id="HAC1756154.1"/>
    </source>
</evidence>
<dbReference type="Proteomes" id="UP000358545">
    <property type="component" value="Unassembled WGS sequence"/>
</dbReference>
<feature type="domain" description="PRD" evidence="5">
    <location>
        <begin position="288"/>
        <end position="395"/>
    </location>
</feature>
<dbReference type="EMBL" id="AAHZFY010000031">
    <property type="protein sequence ID" value="ECB9514470.1"/>
    <property type="molecule type" value="Genomic_DNA"/>
</dbReference>
<dbReference type="Proteomes" id="UP000410967">
    <property type="component" value="Unassembled WGS sequence"/>
</dbReference>
<dbReference type="EMBL" id="AAAJWF010000001">
    <property type="protein sequence ID" value="EAC7479092.1"/>
    <property type="molecule type" value="Genomic_DNA"/>
</dbReference>
<evidence type="ECO:0000313" key="19">
    <source>
        <dbReference type="EMBL" id="EAG1892017.1"/>
    </source>
</evidence>
<evidence type="ECO:0000313" key="9">
    <source>
        <dbReference type="EMBL" id="EAC7479092.1"/>
    </source>
</evidence>
<dbReference type="EMBL" id="AAAQQZ010000005">
    <property type="protein sequence ID" value="EAE1339458.1"/>
    <property type="molecule type" value="Genomic_DNA"/>
</dbReference>
<dbReference type="Proteomes" id="UP000398321">
    <property type="component" value="Unassembled WGS sequence"/>
</dbReference>
<dbReference type="Gene3D" id="1.10.1790.10">
    <property type="entry name" value="PRD domain"/>
    <property type="match status" value="1"/>
</dbReference>
<dbReference type="EMBL" id="AABGUK010000001">
    <property type="protein sequence ID" value="EAH4241156.1"/>
    <property type="molecule type" value="Genomic_DNA"/>
</dbReference>
<dbReference type="EMBL" id="AANEHK010000018">
    <property type="protein sequence ID" value="EDO0987108.1"/>
    <property type="molecule type" value="Genomic_DNA"/>
</dbReference>
<dbReference type="Proteomes" id="UP000527632">
    <property type="component" value="Unassembled WGS sequence"/>
</dbReference>
<dbReference type="Proteomes" id="UP000843503">
    <property type="component" value="Unassembled WGS sequence"/>
</dbReference>
<dbReference type="Proteomes" id="UP000544530">
    <property type="component" value="Unassembled WGS sequence"/>
</dbReference>
<dbReference type="EMBL" id="AABATR010000001">
    <property type="protein sequence ID" value="EAG1892017.1"/>
    <property type="molecule type" value="Genomic_DNA"/>
</dbReference>
<dbReference type="Gene3D" id="1.10.10.10">
    <property type="entry name" value="Winged helix-like DNA-binding domain superfamily/Winged helix DNA-binding domain"/>
    <property type="match status" value="1"/>
</dbReference>
<evidence type="ECO:0000313" key="93">
    <source>
        <dbReference type="Proteomes" id="UP000546397"/>
    </source>
</evidence>
<evidence type="ECO:0000313" key="68">
    <source>
        <dbReference type="Proteomes" id="UP000368512"/>
    </source>
</evidence>
<keyword evidence="45" id="KW-0762">Sugar transport</keyword>
<dbReference type="EMBL" id="DAAJZA010000014">
    <property type="protein sequence ID" value="HAC1756154.1"/>
    <property type="molecule type" value="Genomic_DNA"/>
</dbReference>
<dbReference type="EMBL" id="DAAIHR010000007">
    <property type="protein sequence ID" value="HAB8398482.1"/>
    <property type="molecule type" value="Genomic_DNA"/>
</dbReference>
<evidence type="ECO:0000313" key="83">
    <source>
        <dbReference type="Proteomes" id="UP000481141"/>
    </source>
</evidence>
<evidence type="ECO:0000313" key="70">
    <source>
        <dbReference type="Proteomes" id="UP000379076"/>
    </source>
</evidence>
<dbReference type="Proteomes" id="UP000393182">
    <property type="component" value="Unassembled WGS sequence"/>
</dbReference>
<evidence type="ECO:0000313" key="79">
    <source>
        <dbReference type="Proteomes" id="UP000467347"/>
    </source>
</evidence>
<evidence type="ECO:0000313" key="22">
    <source>
        <dbReference type="EMBL" id="EAG2514352.1"/>
    </source>
</evidence>
<evidence type="ECO:0000313" key="78">
    <source>
        <dbReference type="Proteomes" id="UP000460224"/>
    </source>
</evidence>
<evidence type="ECO:0000313" key="58">
    <source>
        <dbReference type="Proteomes" id="UP000336166"/>
    </source>
</evidence>
<evidence type="ECO:0000313" key="14">
    <source>
        <dbReference type="EMBL" id="EAD5786837.1"/>
    </source>
</evidence>
<dbReference type="Proteomes" id="UP000455569">
    <property type="component" value="Unassembled WGS sequence"/>
</dbReference>
<evidence type="ECO:0000313" key="25">
    <source>
        <dbReference type="EMBL" id="EAG4462344.1"/>
    </source>
</evidence>
<evidence type="ECO:0000313" key="7">
    <source>
        <dbReference type="EMBL" id="EAC5551106.1"/>
    </source>
</evidence>
<evidence type="ECO:0000313" key="90">
    <source>
        <dbReference type="Proteomes" id="UP000533021"/>
    </source>
</evidence>
<dbReference type="Proteomes" id="UP000423131">
    <property type="component" value="Unassembled WGS sequence"/>
</dbReference>
<dbReference type="Proteomes" id="UP000522199">
    <property type="component" value="Unassembled WGS sequence"/>
</dbReference>
<dbReference type="EMBL" id="QDAY01000001">
    <property type="protein sequence ID" value="KAA9453133.1"/>
    <property type="molecule type" value="Genomic_DNA"/>
</dbReference>
<dbReference type="EMBL" id="AANDSR010000007">
    <property type="protein sequence ID" value="EDN9837273.1"/>
    <property type="molecule type" value="Genomic_DNA"/>
</dbReference>
<evidence type="ECO:0000313" key="32">
    <source>
        <dbReference type="EMBL" id="EAH4241156.1"/>
    </source>
</evidence>
<evidence type="ECO:0000259" key="5">
    <source>
        <dbReference type="PROSITE" id="PS51372"/>
    </source>
</evidence>
<dbReference type="EMBL" id="AAIAJJ010000002">
    <property type="protein sequence ID" value="ECC1555994.1"/>
    <property type="molecule type" value="Genomic_DNA"/>
</dbReference>
<dbReference type="EMBL" id="AABGHY010000006">
    <property type="protein sequence ID" value="EAH3294731.1"/>
    <property type="molecule type" value="Genomic_DNA"/>
</dbReference>
<organism evidence="41 77">
    <name type="scientific">Listeria monocytogenes</name>
    <dbReference type="NCBI Taxonomy" id="1639"/>
    <lineage>
        <taxon>Bacteria</taxon>
        <taxon>Bacillati</taxon>
        <taxon>Bacillota</taxon>
        <taxon>Bacilli</taxon>
        <taxon>Bacillales</taxon>
        <taxon>Listeriaceae</taxon>
        <taxon>Listeria</taxon>
    </lineage>
</organism>
<evidence type="ECO:0000313" key="98">
    <source>
        <dbReference type="Proteomes" id="UP000841146"/>
    </source>
</evidence>
<evidence type="ECO:0000313" key="27">
    <source>
        <dbReference type="EMBL" id="EAG6990365.1"/>
    </source>
</evidence>
<dbReference type="EMBL" id="DAAEEB010000006">
    <property type="protein sequence ID" value="HAA8053399.1"/>
    <property type="molecule type" value="Genomic_DNA"/>
</dbReference>
<dbReference type="EMBL" id="AAALRN010000001">
    <property type="protein sequence ID" value="EAD1184246.1"/>
    <property type="molecule type" value="Genomic_DNA"/>
</dbReference>
<dbReference type="Proteomes" id="UP000540117">
    <property type="component" value="Unassembled WGS sequence"/>
</dbReference>
<dbReference type="CDD" id="cd05568">
    <property type="entry name" value="PTS_IIB_bgl_like"/>
    <property type="match status" value="1"/>
</dbReference>
<sequence>MYLDNRSKTLFQEVIKNPNITNKQLEVKYKLSRYQISYSFQKVNEWLKWKNYPEVKRSKNGRFILEPELTALFSEKETRDPSVEYLPSENERANLILLMLLTAKEELSLAHFTTKIQVSKNTILRDLKVAQKLLPKETTVTYSRASGYQLAGSEWELRKVLTQVVSSVKEMFRGEHYFLSYSGIEKVQLMEIRRTLEEAEAMMQIKFTYEQIELLPYLLSVMFLRIRDRRLIDTAFHIDEKSLSDTREYHITDILLEKTGPVPEQERLFITLQLLTTNIFSGEILTEKLTEDLEKVVLTCLDLFEKKALVSLKNKHILIEKLLLHLKPAYYRIKYQMNLEDTLYEKFNQEFEALNFIVKEAFDPLAKFIGREIPAGEIFFISLFIGSDMIPQNDIYHKQKRAIVLCPSGVTFSKIMENILVKLFPEIHFYPTISVREYAFFKAEVDIVFSSIPLKDGENVFVVQPFMNDIEKTQLRQHVLQNLFGMGNQLTSIDKIMEVVERNADIKDPNAIRDGIIDILSANTATDENKRVKKVYLHDLITEDNIMICEDVKNYQEAIRLASQPLLLQQAITANYVKTMIDNHKFHDPYIIIGEDIAIPHAMPNAGVNRLAMSLLVVKNGVYFSETEQVHFVIVIAPVDKEQHIEALYQIVHLAENHQILDDLLENVTKEKVMQTINQLVIREDE</sequence>
<evidence type="ECO:0000313" key="26">
    <source>
        <dbReference type="EMBL" id="EAG6167788.1"/>
    </source>
</evidence>
<evidence type="ECO:0000313" key="76">
    <source>
        <dbReference type="Proteomes" id="UP000427828"/>
    </source>
</evidence>
<evidence type="ECO:0000313" key="99">
    <source>
        <dbReference type="Proteomes" id="UP000843775"/>
    </source>
</evidence>
<evidence type="ECO:0000313" key="37">
    <source>
        <dbReference type="EMBL" id="ECC1555994.1"/>
    </source>
</evidence>
<evidence type="ECO:0000313" key="34">
    <source>
        <dbReference type="EMBL" id="EAK9317872.1"/>
    </source>
</evidence>
<dbReference type="InterPro" id="IPR050661">
    <property type="entry name" value="BglG_antiterminators"/>
</dbReference>
<dbReference type="EMBL" id="AACKDQ010000031">
    <property type="protein sequence ID" value="EAK9317872.1"/>
    <property type="molecule type" value="Genomic_DNA"/>
</dbReference>
<dbReference type="Proteomes" id="UP000546397">
    <property type="component" value="Unassembled WGS sequence"/>
</dbReference>
<evidence type="ECO:0000313" key="63">
    <source>
        <dbReference type="Proteomes" id="UP000350032"/>
    </source>
</evidence>
<evidence type="ECO:0000313" key="73">
    <source>
        <dbReference type="Proteomes" id="UP000403352"/>
    </source>
</evidence>
<dbReference type="KEGG" id="lmv:Y193_13225"/>
<evidence type="ECO:0000313" key="48">
    <source>
        <dbReference type="EMBL" id="HAC0012055.1"/>
    </source>
</evidence>
<evidence type="ECO:0000313" key="11">
    <source>
        <dbReference type="EMBL" id="EAD1184246.1"/>
    </source>
</evidence>
<evidence type="ECO:0000313" key="81">
    <source>
        <dbReference type="Proteomes" id="UP000478682"/>
    </source>
</evidence>
<evidence type="ECO:0000313" key="94">
    <source>
        <dbReference type="Proteomes" id="UP000548278"/>
    </source>
</evidence>
<dbReference type="Proteomes" id="UP000336166">
    <property type="component" value="Unassembled WGS sequence"/>
</dbReference>
<evidence type="ECO:0000313" key="77">
    <source>
        <dbReference type="Proteomes" id="UP000455569"/>
    </source>
</evidence>
<dbReference type="EMBL" id="DABJAN010000001">
    <property type="protein sequence ID" value="HAJ9591996.1"/>
    <property type="molecule type" value="Genomic_DNA"/>
</dbReference>
<evidence type="ECO:0000313" key="86">
    <source>
        <dbReference type="Proteomes" id="UP000525850"/>
    </source>
</evidence>
<evidence type="ECO:0000313" key="39">
    <source>
        <dbReference type="EMBL" id="ECY6544052.1"/>
    </source>
</evidence>
<dbReference type="EMBL" id="DAAJCS010000002">
    <property type="protein sequence ID" value="HAC0012055.1"/>
    <property type="molecule type" value="Genomic_DNA"/>
</dbReference>
<dbReference type="Proteomes" id="UP000844415">
    <property type="component" value="Unassembled WGS sequence"/>
</dbReference>
<evidence type="ECO:0000313" key="20">
    <source>
        <dbReference type="EMBL" id="EAG2087727.1"/>
    </source>
</evidence>
<dbReference type="Proteomes" id="UP000852906">
    <property type="component" value="Unassembled WGS sequence"/>
</dbReference>
<evidence type="ECO:0000313" key="21">
    <source>
        <dbReference type="EMBL" id="EAG2246069.1"/>
    </source>
</evidence>
<dbReference type="EMBL" id="AALGDA010000011">
    <property type="protein sequence ID" value="ECY9782434.1"/>
    <property type="molecule type" value="Genomic_DNA"/>
</dbReference>
<keyword evidence="45" id="KW-0813">Transport</keyword>
<keyword evidence="1" id="KW-0808">Transferase</keyword>
<reference evidence="89 90" key="6">
    <citation type="submission" date="2019-04" db="EMBL/GenBank/DDBJ databases">
        <authorList>
            <person name="Ashton P.M."/>
            <person name="Dallman T."/>
            <person name="Nair S."/>
            <person name="De Pinna E."/>
            <person name="Peters T."/>
            <person name="Grant K."/>
        </authorList>
    </citation>
    <scope>NUCLEOTIDE SEQUENCE [LARGE SCALE GENOMIC DNA]</scope>
    <source>
        <strain evidence="30 90">282333</strain>
        <strain evidence="31 89">282352</strain>
        <strain evidence="29 93">289003</strain>
        <strain evidence="43 80">788324</strain>
        <strain evidence="17">RL15000286</strain>
    </source>
</reference>
<evidence type="ECO:0000313" key="100">
    <source>
        <dbReference type="Proteomes" id="UP000844415"/>
    </source>
</evidence>
<dbReference type="Proteomes" id="UP000841146">
    <property type="component" value="Unassembled WGS sequence"/>
</dbReference>
<dbReference type="GO" id="GO:0006355">
    <property type="term" value="P:regulation of DNA-templated transcription"/>
    <property type="evidence" value="ECO:0007669"/>
    <property type="project" value="InterPro"/>
</dbReference>
<evidence type="ECO:0000313" key="24">
    <source>
        <dbReference type="EMBL" id="EAG4331617.1"/>
    </source>
</evidence>
<evidence type="ECO:0000313" key="74">
    <source>
        <dbReference type="Proteomes" id="UP000410967"/>
    </source>
</evidence>
<dbReference type="Proteomes" id="UP000344343">
    <property type="component" value="Unassembled WGS sequence"/>
</dbReference>
<dbReference type="Proteomes" id="UP000840039">
    <property type="component" value="Unassembled WGS sequence"/>
</dbReference>
<dbReference type="Proteomes" id="UP000389283">
    <property type="component" value="Unassembled WGS sequence"/>
</dbReference>
<evidence type="ECO:0000313" key="15">
    <source>
        <dbReference type="EMBL" id="EAE1339458.1"/>
    </source>
</evidence>
<evidence type="ECO:0000313" key="42">
    <source>
        <dbReference type="EMBL" id="EDN9837273.1"/>
    </source>
</evidence>
<dbReference type="InterPro" id="IPR011608">
    <property type="entry name" value="PRD"/>
</dbReference>
<dbReference type="EMBL" id="AAAIKW010000013">
    <property type="protein sequence ID" value="EAC4553591.1"/>
    <property type="molecule type" value="Genomic_DNA"/>
</dbReference>
<evidence type="ECO:0000313" key="23">
    <source>
        <dbReference type="EMBL" id="EAG2997653.1"/>
    </source>
</evidence>
<evidence type="ECO:0000313" key="97">
    <source>
        <dbReference type="Proteomes" id="UP000840197"/>
    </source>
</evidence>
<evidence type="ECO:0000313" key="8">
    <source>
        <dbReference type="EMBL" id="EAC6548983.1"/>
    </source>
</evidence>
<evidence type="ECO:0000313" key="84">
    <source>
        <dbReference type="Proteomes" id="UP000489121"/>
    </source>
</evidence>
<evidence type="ECO:0000313" key="30">
    <source>
        <dbReference type="EMBL" id="EAH2282532.1"/>
    </source>
</evidence>
<evidence type="ECO:0000313" key="49">
    <source>
        <dbReference type="EMBL" id="HAC0275130.1"/>
    </source>
</evidence>
<reference evidence="97 98" key="3">
    <citation type="journal article" date="2018" name="Genome Biol.">
        <title>SKESA: strategic k-mer extension for scrupulous assemblies.</title>
        <authorList>
            <person name="Souvorov A."/>
            <person name="Agarwala R."/>
            <person name="Lipman D.J."/>
        </authorList>
    </citation>
    <scope>NUCLEOTIDE SEQUENCE [LARGE SCALE GENOMIC DNA]</scope>
    <source>
        <strain evidence="45">09CEB371LM</strain>
        <strain evidence="51">2017-325981-023-01</strain>
        <strain evidence="47 100">CFIAFB20100120</strain>
        <strain evidence="46 97">CFIAFB20130012</strain>
        <strain evidence="49">CFIAFB20170037</strain>
        <strain evidence="48 98">CFIAFB20170045</strain>
        <strain evidence="50 99">DMG1500109</strain>
    </source>
</reference>
<evidence type="ECO:0000313" key="67">
    <source>
        <dbReference type="Proteomes" id="UP000365297"/>
    </source>
</evidence>
<reference evidence="51" key="9">
    <citation type="submission" date="2020-05" db="EMBL/GenBank/DDBJ databases">
        <authorList>
            <consortium name="NCBI Pathogen Detection Project"/>
        </authorList>
    </citation>
    <scope>NUCLEOTIDE SEQUENCE</scope>
    <source>
        <strain evidence="45">09CEB371LM</strain>
        <strain evidence="51">2017-325981-023-01</strain>
        <strain evidence="47">CFIAFB20100120</strain>
        <strain evidence="46">CFIAFB20130012</strain>
        <strain evidence="49">CFIAFB20170037</strain>
        <strain evidence="48">CFIAFB20170045</strain>
        <strain evidence="50">DMG1500109</strain>
    </source>
</reference>
<evidence type="ECO:0000313" key="40">
    <source>
        <dbReference type="EMBL" id="ECY9782434.1"/>
    </source>
</evidence>
<dbReference type="EMBL" id="AANPAU010000006">
    <property type="protein sequence ID" value="EDP8514511.1"/>
    <property type="molecule type" value="Genomic_DNA"/>
</dbReference>
<evidence type="ECO:0000313" key="45">
    <source>
        <dbReference type="EMBL" id="HAA8053399.1"/>
    </source>
</evidence>
<evidence type="ECO:0000313" key="82">
    <source>
        <dbReference type="Proteomes" id="UP000478704"/>
    </source>
</evidence>
<dbReference type="Proteomes" id="UP000533021">
    <property type="component" value="Unassembled WGS sequence"/>
</dbReference>
<evidence type="ECO:0000313" key="6">
    <source>
        <dbReference type="EMBL" id="EAC4553591.1"/>
    </source>
</evidence>
<evidence type="ECO:0000313" key="35">
    <source>
        <dbReference type="EMBL" id="ECB9474843.1"/>
    </source>
</evidence>
<evidence type="ECO:0000313" key="75">
    <source>
        <dbReference type="Proteomes" id="UP000423131"/>
    </source>
</evidence>
<dbReference type="EMBL" id="AABEMN010000003">
    <property type="protein sequence ID" value="EAG9518794.1"/>
    <property type="molecule type" value="Genomic_DNA"/>
</dbReference>
<dbReference type="Proteomes" id="UP000354255">
    <property type="component" value="Unassembled WGS sequence"/>
</dbReference>
<evidence type="ECO:0000313" key="12">
    <source>
        <dbReference type="EMBL" id="EAD3791939.1"/>
    </source>
</evidence>
<evidence type="ECO:0000313" key="17">
    <source>
        <dbReference type="EMBL" id="EAE4940459.1"/>
    </source>
</evidence>
<evidence type="ECO:0000313" key="13">
    <source>
        <dbReference type="EMBL" id="EAD5775164.1"/>
    </source>
</evidence>
<evidence type="ECO:0000313" key="41">
    <source>
        <dbReference type="EMBL" id="EDN7713520.1"/>
    </source>
</evidence>
<dbReference type="Proteomes" id="UP000376505">
    <property type="component" value="Unassembled WGS sequence"/>
</dbReference>
<dbReference type="Proteomes" id="UP000331186">
    <property type="component" value="Unassembled WGS sequence"/>
</dbReference>
<dbReference type="CDD" id="cd00211">
    <property type="entry name" value="PTS_IIA_fru"/>
    <property type="match status" value="1"/>
</dbReference>
<dbReference type="EMBL" id="MJTJ01000007">
    <property type="protein sequence ID" value="OET51650.1"/>
    <property type="molecule type" value="Genomic_DNA"/>
</dbReference>
<dbReference type="EMBL" id="AABAWE010000005">
    <property type="protein sequence ID" value="EAG2087727.1"/>
    <property type="molecule type" value="Genomic_DNA"/>
</dbReference>
<dbReference type="PANTHER" id="PTHR30185:SF9">
    <property type="entry name" value="MANNITOL-SPECIFIC PHOSPHOTRANSFERASE ENZYME IIA COMPONENT"/>
    <property type="match status" value="1"/>
</dbReference>
<dbReference type="EMBL" id="AALAQH010000001">
    <property type="protein sequence ID" value="ECX6923814.1"/>
    <property type="molecule type" value="Genomic_DNA"/>
</dbReference>
<accession>A0A0B8R0L2</accession>
<dbReference type="Proteomes" id="UP000364988">
    <property type="component" value="Unassembled WGS sequence"/>
</dbReference>
<dbReference type="GO" id="GO:0008982">
    <property type="term" value="F:protein-N(PI)-phosphohistidine-sugar phosphotransferase activity"/>
    <property type="evidence" value="ECO:0007669"/>
    <property type="project" value="InterPro"/>
</dbReference>
<evidence type="ECO:0000313" key="38">
    <source>
        <dbReference type="EMBL" id="ECX6923814.1"/>
    </source>
</evidence>
<dbReference type="Proteomes" id="UP000339309">
    <property type="component" value="Unassembled WGS sequence"/>
</dbReference>
<feature type="domain" description="PRD" evidence="5">
    <location>
        <begin position="183"/>
        <end position="284"/>
    </location>
</feature>
<dbReference type="EMBL" id="AABAGT010000037">
    <property type="protein sequence ID" value="EAG0868717.1"/>
    <property type="molecule type" value="Genomic_DNA"/>
</dbReference>
<dbReference type="Proteomes" id="UP000403352">
    <property type="component" value="Unassembled WGS sequence"/>
</dbReference>
<dbReference type="EMBL" id="AABBAW010000001">
    <property type="protein sequence ID" value="EAG2514352.1"/>
    <property type="molecule type" value="Genomic_DNA"/>
</dbReference>
<dbReference type="EMBL" id="AAASLB010000001">
    <property type="protein sequence ID" value="EAE4940459.1"/>
    <property type="molecule type" value="Genomic_DNA"/>
</dbReference>
<dbReference type="InterPro" id="IPR036634">
    <property type="entry name" value="PRD_sf"/>
</dbReference>
<reference evidence="54 101" key="1">
    <citation type="submission" date="2016-09" db="EMBL/GenBank/DDBJ databases">
        <title>100K Listeria isolates.</title>
        <authorList>
            <person name="Chen P."/>
            <person name="Weimer B.C."/>
            <person name="Kong N."/>
            <person name="Huang B."/>
        </authorList>
    </citation>
    <scope>NUCLEOTIDE SEQUENCE [LARGE SCALE GENOMIC DNA]</scope>
    <source>
        <strain evidence="54 101">BCW_2383</strain>
    </source>
</reference>
<comment type="caution">
    <text evidence="41">The sequence shown here is derived from an EMBL/GenBank/DDBJ whole genome shotgun (WGS) entry which is preliminary data.</text>
</comment>
<dbReference type="EMBL" id="AAAREG010000007">
    <property type="protein sequence ID" value="EAE2354599.1"/>
    <property type="molecule type" value="Genomic_DNA"/>
</dbReference>
<evidence type="ECO:0000313" key="101">
    <source>
        <dbReference type="Proteomes" id="UP000852906"/>
    </source>
</evidence>
<evidence type="ECO:0000313" key="44">
    <source>
        <dbReference type="EMBL" id="EDP8514511.1"/>
    </source>
</evidence>
<dbReference type="Proteomes" id="UP000843775">
    <property type="component" value="Unassembled WGS sequence"/>
</dbReference>
<evidence type="ECO:0000313" key="89">
    <source>
        <dbReference type="Proteomes" id="UP000530452"/>
    </source>
</evidence>
<evidence type="ECO:0000313" key="60">
    <source>
        <dbReference type="Proteomes" id="UP000339309"/>
    </source>
</evidence>
<dbReference type="EMBL" id="AABDGJ010000004">
    <property type="protein sequence ID" value="EAG6990365.1"/>
    <property type="molecule type" value="Genomic_DNA"/>
</dbReference>
<dbReference type="EMBL" id="DAAJFY010000004">
    <property type="protein sequence ID" value="HAC0275130.1"/>
    <property type="molecule type" value="Genomic_DNA"/>
</dbReference>
<evidence type="ECO:0000313" key="46">
    <source>
        <dbReference type="EMBL" id="HAB8398482.1"/>
    </source>
</evidence>
<evidence type="ECO:0000313" key="66">
    <source>
        <dbReference type="Proteomes" id="UP000364988"/>
    </source>
</evidence>
<reference evidence="74 85" key="5">
    <citation type="submission" date="2019-04" db="EMBL/GenBank/DDBJ databases">
        <authorList>
            <consortium name="GenomeTrakr network: Whole genome sequencing for foodborne pathogen traceback"/>
        </authorList>
    </citation>
    <scope>NUCLEOTIDE SEQUENCE [LARGE SCALE GENOMIC DNA]</scope>
    <source>
        <strain evidence="27 94">CFSAN004300</strain>
        <strain evidence="28 85">CFSAN072474</strain>
        <strain evidence="39 66">FLAG-55987</strain>
        <strain evidence="34 74">PHLUSALM00088</strain>
    </source>
</reference>
<evidence type="ECO:0000313" key="16">
    <source>
        <dbReference type="EMBL" id="EAE2354599.1"/>
    </source>
</evidence>
<dbReference type="Proteomes" id="UP000528151">
    <property type="component" value="Unassembled WGS sequence"/>
</dbReference>
<dbReference type="Proteomes" id="UP000368512">
    <property type="component" value="Unassembled WGS sequence"/>
</dbReference>
<reference evidence="52 78" key="4">
    <citation type="submission" date="2018-04" db="EMBL/GenBank/DDBJ databases">
        <title>Genome Analysis of a Prevalent Clone of Listeria monocytogenes Sequence Type 87 in China.</title>
        <authorList>
            <person name="Wang Y."/>
        </authorList>
    </citation>
    <scope>NUCLEOTIDE SEQUENCE [LARGE SCALE GENOMIC DNA]</scope>
    <source>
        <strain evidence="52 78">ICDC_LM1523</strain>
    </source>
</reference>
<evidence type="ECO:0000313" key="62">
    <source>
        <dbReference type="Proteomes" id="UP000345329"/>
    </source>
</evidence>
<dbReference type="SUPFAM" id="SSF63520">
    <property type="entry name" value="PTS-regulatory domain, PRD"/>
    <property type="match status" value="1"/>
</dbReference>
<dbReference type="EMBL" id="AABFVG010000006">
    <property type="protein sequence ID" value="EAH2282532.1"/>
    <property type="molecule type" value="Genomic_DNA"/>
</dbReference>
<dbReference type="EMBL" id="AAAKQF010000012">
    <property type="protein sequence ID" value="EAC9041356.1"/>
    <property type="molecule type" value="Genomic_DNA"/>
</dbReference>
<dbReference type="EMBL" id="AABBYJ010000006">
    <property type="protein sequence ID" value="EAG4331617.1"/>
    <property type="molecule type" value="Genomic_DNA"/>
</dbReference>
<dbReference type="Proteomes" id="UP000478682">
    <property type="component" value="Unassembled WGS sequence"/>
</dbReference>
<dbReference type="Proteomes" id="UP000530452">
    <property type="component" value="Unassembled WGS sequence"/>
</dbReference>
<evidence type="ECO:0000313" key="55">
    <source>
        <dbReference type="EMBL" id="RKA11198.1"/>
    </source>
</evidence>
<evidence type="ECO:0000313" key="69">
    <source>
        <dbReference type="Proteomes" id="UP000376505"/>
    </source>
</evidence>
<evidence type="ECO:0000313" key="54">
    <source>
        <dbReference type="EMBL" id="OET51650.1"/>
    </source>
</evidence>
<evidence type="ECO:0000313" key="56">
    <source>
        <dbReference type="Proteomes" id="UP000272537"/>
    </source>
</evidence>
<dbReference type="Proteomes" id="UP000549379">
    <property type="component" value="Unassembled WGS sequence"/>
</dbReference>
<dbReference type="EMBL" id="AAAIXK010000006">
    <property type="protein sequence ID" value="EAC5551106.1"/>
    <property type="molecule type" value="Genomic_DNA"/>
</dbReference>
<dbReference type="SUPFAM" id="SSF52794">
    <property type="entry name" value="PTS system IIB component-like"/>
    <property type="match status" value="1"/>
</dbReference>
<dbReference type="RefSeq" id="WP_003725712.1">
    <property type="nucleotide sequence ID" value="NC_021824.1"/>
</dbReference>
<evidence type="ECO:0000313" key="95">
    <source>
        <dbReference type="Proteomes" id="UP000549379"/>
    </source>
</evidence>
<evidence type="ECO:0000313" key="65">
    <source>
        <dbReference type="Proteomes" id="UP000358545"/>
    </source>
</evidence>
<feature type="domain" description="PTS EIIA type-2" evidence="3">
    <location>
        <begin position="539"/>
        <end position="680"/>
    </location>
</feature>
<evidence type="ECO:0000313" key="51">
    <source>
        <dbReference type="EMBL" id="HAJ9591996.1"/>
    </source>
</evidence>
<dbReference type="EMBL" id="AABBZO010000008">
    <property type="protein sequence ID" value="EAG4462344.1"/>
    <property type="molecule type" value="Genomic_DNA"/>
</dbReference>
<reference evidence="53 92" key="10">
    <citation type="submission" date="2020-06" db="EMBL/GenBank/DDBJ databases">
        <title>Two Listeria outbreaks in Switzerland in 2018 and 2020.</title>
        <authorList>
            <person name="Stevens M.J.A."/>
            <person name="Bloemberg G."/>
            <person name="Nusch-Inderbinnen M."/>
            <person name="Stephan R."/>
        </authorList>
    </citation>
    <scope>NUCLEOTIDE SEQUENCE [LARGE SCALE GENOMIC DNA]</scope>
    <source>
        <strain evidence="53 92">N18-0707</strain>
    </source>
</reference>
<dbReference type="EMBL" id="AABAYG010000005">
    <property type="protein sequence ID" value="EAG2246069.1"/>
    <property type="molecule type" value="Genomic_DNA"/>
</dbReference>
<evidence type="ECO:0000313" key="36">
    <source>
        <dbReference type="EMBL" id="ECB9514470.1"/>
    </source>
</evidence>
<evidence type="ECO:0000313" key="10">
    <source>
        <dbReference type="EMBL" id="EAC9041356.1"/>
    </source>
</evidence>
<dbReference type="Proteomes" id="UP000525850">
    <property type="component" value="Unassembled WGS sequence"/>
</dbReference>
<dbReference type="EMBL" id="AANCRK010000001">
    <property type="protein sequence ID" value="EDN7713520.1"/>
    <property type="molecule type" value="Genomic_DNA"/>
</dbReference>
<dbReference type="Pfam" id="PF00359">
    <property type="entry name" value="PTS_EIIA_2"/>
    <property type="match status" value="1"/>
</dbReference>
<dbReference type="Proteomes" id="UP000566721">
    <property type="component" value="Unassembled WGS sequence"/>
</dbReference>
<dbReference type="EMBL" id="AAANYN010000023">
    <property type="protein sequence ID" value="EAD5775164.1"/>
    <property type="molecule type" value="Genomic_DNA"/>
</dbReference>
<evidence type="ECO:0000313" key="72">
    <source>
        <dbReference type="Proteomes" id="UP000398321"/>
    </source>
</evidence>
<dbReference type="Proteomes" id="UP000350032">
    <property type="component" value="Unassembled WGS sequence"/>
</dbReference>
<evidence type="ECO:0000313" key="29">
    <source>
        <dbReference type="EMBL" id="EAG9518794.1"/>
    </source>
</evidence>
<dbReference type="InterPro" id="IPR013011">
    <property type="entry name" value="PTS_EIIB_2"/>
</dbReference>
<dbReference type="EMBL" id="AACJYH010000001">
    <property type="protein sequence ID" value="EAK8896212.1"/>
    <property type="molecule type" value="Genomic_DNA"/>
</dbReference>
<dbReference type="PROSITE" id="PS51099">
    <property type="entry name" value="PTS_EIIB_TYPE_2"/>
    <property type="match status" value="1"/>
</dbReference>
<dbReference type="Proteomes" id="UP000467536">
    <property type="component" value="Unassembled WGS sequence"/>
</dbReference>
<evidence type="ECO:0000313" key="47">
    <source>
        <dbReference type="EMBL" id="HAB8555864.1"/>
    </source>
</evidence>
<evidence type="ECO:0000313" key="57">
    <source>
        <dbReference type="Proteomes" id="UP000331186"/>
    </source>
</evidence>
<dbReference type="Proteomes" id="UP000345329">
    <property type="component" value="Unassembled WGS sequence"/>
</dbReference>
<evidence type="ECO:0000313" key="85">
    <source>
        <dbReference type="Proteomes" id="UP000522199"/>
    </source>
</evidence>
<dbReference type="Proteomes" id="UP000548278">
    <property type="component" value="Unassembled WGS sequence"/>
</dbReference>
<evidence type="ECO:0000313" key="59">
    <source>
        <dbReference type="Proteomes" id="UP000337746"/>
    </source>
</evidence>
<dbReference type="Proteomes" id="UP000478704">
    <property type="component" value="Unassembled WGS sequence"/>
</dbReference>
<evidence type="ECO:0000313" key="64">
    <source>
        <dbReference type="Proteomes" id="UP000354255"/>
    </source>
</evidence>
<evidence type="ECO:0000313" key="96">
    <source>
        <dbReference type="Proteomes" id="UP000566721"/>
    </source>
</evidence>
<dbReference type="EMBL" id="AABEKY010000006">
    <property type="protein sequence ID" value="EAG9388015.1"/>
    <property type="molecule type" value="Genomic_DNA"/>
</dbReference>
<dbReference type="Proteomes" id="UP000489121">
    <property type="component" value="Unassembled WGS sequence"/>
</dbReference>
<protein>
    <submittedName>
        <fullName evidence="6">BglG family transcription antiterminator</fullName>
    </submittedName>
    <submittedName>
        <fullName evidence="41">PRD domain-containing protein</fullName>
    </submittedName>
    <submittedName>
        <fullName evidence="45">PTS sugar transporter subunit IIA</fullName>
    </submittedName>
    <submittedName>
        <fullName evidence="55">Transcriptional regulator MtlR</fullName>
    </submittedName>
</protein>
<dbReference type="PROSITE" id="PS51094">
    <property type="entry name" value="PTS_EIIA_TYPE_2"/>
    <property type="match status" value="1"/>
</dbReference>
<evidence type="ECO:0000313" key="28">
    <source>
        <dbReference type="EMBL" id="EAG9388015.1"/>
    </source>
</evidence>
<dbReference type="EMBL" id="AABCVX010000001">
    <property type="protein sequence ID" value="EAG6167788.1"/>
    <property type="molecule type" value="Genomic_DNA"/>
</dbReference>
<name>A0A0B8R0L2_LISMN</name>
<evidence type="ECO:0000313" key="18">
    <source>
        <dbReference type="EMBL" id="EAG0868717.1"/>
    </source>
</evidence>
<dbReference type="Gene3D" id="3.40.930.10">
    <property type="entry name" value="Mannitol-specific EII, Chain A"/>
    <property type="match status" value="1"/>
</dbReference>
<dbReference type="Proteomes" id="UP000427828">
    <property type="component" value="Unassembled WGS sequence"/>
</dbReference>
<dbReference type="InterPro" id="IPR036388">
    <property type="entry name" value="WH-like_DNA-bd_sf"/>
</dbReference>
<evidence type="ECO:0000259" key="3">
    <source>
        <dbReference type="PROSITE" id="PS51094"/>
    </source>
</evidence>
<reference evidence="41 77" key="8">
    <citation type="submission" date="2019-12" db="EMBL/GenBank/DDBJ databases">
        <authorList>
            <consortium name="GenomeTrakr: Next Generation Sequencing Network for Food Pathogen Tracability"/>
        </authorList>
    </citation>
    <scope>NUCLEOTIDE SEQUENCE [LARGE SCALE GENOMIC DNA]</scope>
    <source>
        <strain evidence="23 95">10B02965A-1</strain>
        <strain evidence="9 68">CFSAN008042</strain>
        <strain evidence="25 88">CFSAN063727</strain>
        <strain evidence="41 77">CFSAN102901</strain>
        <strain evidence="15 70">FDA00006494</strain>
        <strain evidence="7 67">FDA00007096</strain>
        <strain evidence="11 73">FDA00008584</strain>
        <strain evidence="21">FDA00011243</strain>
        <strain evidence="8 57">FDA00013332</strain>
        <strain evidence="14 61">FDA00013853</strain>
        <strain evidence="35 75">FDA00014336</strain>
        <strain evidence="37 71">FDA00014370</strain>
        <strain evidence="36 72">FDA00014392</strain>
        <strain evidence="44">FDA00015054</strain>
        <strain evidence="24 91">FDA1005580-S054-001</strain>
        <strain evidence="82">FDA1090798-S029-001</strain>
        <strain evidence="83">FDA956581-098-004</strain>
        <strain evidence="22 86">FDA960927-006-004</strain>
        <strain evidence="26 96">FLAG-38921</strain>
        <strain evidence="38 76">FLAG-51482A</strain>
        <strain evidence="20 59">FLAG-54356</strain>
        <strain evidence="13 69">FSIS31901579</strain>
        <strain evidence="32 87">LS1344</strain>
        <strain evidence="42 79">OSF101448</strain>
        <strain evidence="12 62">VA-WGS-00405</strain>
    </source>
</reference>
<dbReference type="Proteomes" id="UP000840197">
    <property type="component" value="Unassembled WGS sequence"/>
</dbReference>
<evidence type="ECO:0000313" key="91">
    <source>
        <dbReference type="Proteomes" id="UP000540117"/>
    </source>
</evidence>
<dbReference type="EMBL" id="DAAIJL010000001">
    <property type="protein sequence ID" value="HAB8555864.1"/>
    <property type="molecule type" value="Genomic_DNA"/>
</dbReference>
<dbReference type="InterPro" id="IPR016152">
    <property type="entry name" value="PTrfase/Anion_transptr"/>
</dbReference>